<evidence type="ECO:0000313" key="1">
    <source>
        <dbReference type="EMBL" id="KMZ92952.1"/>
    </source>
</evidence>
<dbReference type="SUPFAM" id="SSF51069">
    <property type="entry name" value="Carbonic anhydrase"/>
    <property type="match status" value="1"/>
</dbReference>
<accession>A0A0J9TE52</accession>
<sequence>MMTLNIESMELLAHRGSPSVPTCDENIHWKVAKQALPPSTETILNFYKMLKRSSPTYRGSDENKYPFCRIHKGIQLLVLPALSTSEDVAPTDVMKELLTKRTDGWAASNGSFYVKIIRNNERLDEQIYHHVDVGGKEDSEKDAPLHLYVHSCQKGDDDLPTD</sequence>
<evidence type="ECO:0008006" key="3">
    <source>
        <dbReference type="Google" id="ProtNLM"/>
    </source>
</evidence>
<dbReference type="InterPro" id="IPR036398">
    <property type="entry name" value="CA_dom_sf"/>
</dbReference>
<name>A0A0J9TE52_PLAVI</name>
<proteinExistence type="predicted"/>
<gene>
    <name evidence="1" type="ORF">PVMG_04664</name>
</gene>
<dbReference type="EMBL" id="KQ235059">
    <property type="protein sequence ID" value="KMZ92952.1"/>
    <property type="molecule type" value="Genomic_DNA"/>
</dbReference>
<protein>
    <recommendedName>
        <fullName evidence="3">Alpha-carbonic anhydrase domain-containing protein</fullName>
    </recommendedName>
</protein>
<dbReference type="Proteomes" id="UP000053776">
    <property type="component" value="Unassembled WGS sequence"/>
</dbReference>
<dbReference type="AlphaFoldDB" id="A0A0J9TE52"/>
<organism evidence="1 2">
    <name type="scientific">Plasmodium vivax Mauritania I</name>
    <dbReference type="NCBI Taxonomy" id="1035515"/>
    <lineage>
        <taxon>Eukaryota</taxon>
        <taxon>Sar</taxon>
        <taxon>Alveolata</taxon>
        <taxon>Apicomplexa</taxon>
        <taxon>Aconoidasida</taxon>
        <taxon>Haemosporida</taxon>
        <taxon>Plasmodiidae</taxon>
        <taxon>Plasmodium</taxon>
        <taxon>Plasmodium (Plasmodium)</taxon>
    </lineage>
</organism>
<evidence type="ECO:0000313" key="2">
    <source>
        <dbReference type="Proteomes" id="UP000053776"/>
    </source>
</evidence>
<reference evidence="1 2" key="1">
    <citation type="submission" date="2011-08" db="EMBL/GenBank/DDBJ databases">
        <title>The Genome Sequence of Plasmodium vivax Mauritania I.</title>
        <authorList>
            <consortium name="The Broad Institute Genome Sequencing Platform"/>
            <consortium name="The Broad Institute Genome Sequencing Center for Infectious Disease"/>
            <person name="Neafsey D."/>
            <person name="Carlton J."/>
            <person name="Barnwell J."/>
            <person name="Collins W."/>
            <person name="Escalante A."/>
            <person name="Mullikin J."/>
            <person name="Saul A."/>
            <person name="Guigo R."/>
            <person name="Camara F."/>
            <person name="Young S.K."/>
            <person name="Zeng Q."/>
            <person name="Gargeya S."/>
            <person name="Fitzgerald M."/>
            <person name="Haas B."/>
            <person name="Abouelleil A."/>
            <person name="Alvarado L."/>
            <person name="Arachchi H.M."/>
            <person name="Berlin A."/>
            <person name="Brown A."/>
            <person name="Chapman S.B."/>
            <person name="Chen Z."/>
            <person name="Dunbar C."/>
            <person name="Freedman E."/>
            <person name="Gearin G."/>
            <person name="Gellesch M."/>
            <person name="Goldberg J."/>
            <person name="Griggs A."/>
            <person name="Gujja S."/>
            <person name="Heiman D."/>
            <person name="Howarth C."/>
            <person name="Larson L."/>
            <person name="Lui A."/>
            <person name="MacDonald P.J.P."/>
            <person name="Montmayeur A."/>
            <person name="Murphy C."/>
            <person name="Neiman D."/>
            <person name="Pearson M."/>
            <person name="Priest M."/>
            <person name="Roberts A."/>
            <person name="Saif S."/>
            <person name="Shea T."/>
            <person name="Shenoy N."/>
            <person name="Sisk P."/>
            <person name="Stolte C."/>
            <person name="Sykes S."/>
            <person name="Wortman J."/>
            <person name="Nusbaum C."/>
            <person name="Birren B."/>
        </authorList>
    </citation>
    <scope>NUCLEOTIDE SEQUENCE [LARGE SCALE GENOMIC DNA]</scope>
    <source>
        <strain evidence="1 2">Mauritania I</strain>
    </source>
</reference>